<dbReference type="AlphaFoldDB" id="F0XRW9"/>
<dbReference type="InParanoid" id="F0XRW9"/>
<dbReference type="eggNOG" id="KOG0101">
    <property type="taxonomic scope" value="Eukaryota"/>
</dbReference>
<feature type="region of interest" description="Disordered" evidence="3">
    <location>
        <begin position="412"/>
        <end position="451"/>
    </location>
</feature>
<evidence type="ECO:0000313" key="4">
    <source>
        <dbReference type="EMBL" id="EFW99483.1"/>
    </source>
</evidence>
<keyword evidence="1" id="KW-0547">Nucleotide-binding</keyword>
<dbReference type="GO" id="GO:0140662">
    <property type="term" value="F:ATP-dependent protein folding chaperone"/>
    <property type="evidence" value="ECO:0007669"/>
    <property type="project" value="InterPro"/>
</dbReference>
<name>F0XRW9_GROCL</name>
<evidence type="ECO:0000256" key="1">
    <source>
        <dbReference type="ARBA" id="ARBA00022741"/>
    </source>
</evidence>
<feature type="compositionally biased region" description="Gly residues" evidence="3">
    <location>
        <begin position="567"/>
        <end position="582"/>
    </location>
</feature>
<dbReference type="Gene3D" id="3.30.420.40">
    <property type="match status" value="1"/>
</dbReference>
<evidence type="ECO:0000313" key="5">
    <source>
        <dbReference type="Proteomes" id="UP000007796"/>
    </source>
</evidence>
<dbReference type="GO" id="GO:0005524">
    <property type="term" value="F:ATP binding"/>
    <property type="evidence" value="ECO:0007669"/>
    <property type="project" value="UniProtKB-KW"/>
</dbReference>
<dbReference type="HOGENOM" id="CLU_333186_0_0_1"/>
<feature type="region of interest" description="Disordered" evidence="3">
    <location>
        <begin position="562"/>
        <end position="582"/>
    </location>
</feature>
<protein>
    <submittedName>
        <fullName evidence="4">Uncharacterized protein</fullName>
    </submittedName>
</protein>
<proteinExistence type="predicted"/>
<dbReference type="FunCoup" id="F0XRW9">
    <property type="interactions" value="12"/>
</dbReference>
<dbReference type="PANTHER" id="PTHR35204">
    <property type="entry name" value="YALI0A21131P"/>
    <property type="match status" value="1"/>
</dbReference>
<dbReference type="RefSeq" id="XP_014168966.1">
    <property type="nucleotide sequence ID" value="XM_014313491.1"/>
</dbReference>
<dbReference type="PANTHER" id="PTHR35204:SF1">
    <property type="entry name" value="ENTEROTOXIN"/>
    <property type="match status" value="1"/>
</dbReference>
<dbReference type="InterPro" id="IPR013126">
    <property type="entry name" value="Hsp_70_fam"/>
</dbReference>
<sequence>MSSIGGHRRHLLKENRKDVLVIGIDFGTTYSGVAWATAADFEKGSINVISSWPGTGREEGKAPTEISYDGGQVLWGYDIPTHASRIQWFKLLLLENEDLSLEMQKTPFIQSARDRLRNTGKTAVDATADYLGLLWRHVLSVLEKALGSSVKALSFHVVLTVPAIWKDYARRKMETAAQQAGILSRRLAGPTRLSLVPEPEAASLSTLLDRHDTVAAGKVFVVCDAGGGTVTNRNLINVGIVIEEFFNTTKHREEDRIWNDTEGVWKAKNQMRWYLKKGTSTPPAKYAMINRLSESTTYNRRVAVMALRTLSSLVLAVSLAAAVDVRDRNMDLERSTNSGPSIDIARQRGPAIFNAVHDAMRQWGSSLHHNGMSFFLATVPEGVLLHHGSSQKASPTHPEWLAYEIEHAENFARPPGWPHRPERGRHGDAPERPKTREDPQQVLRPEANTQPETEAGWLHVYRTIRPLHYLYIDGMGAGKTTMGTLDSQDFVLRGLSPESVGAEHGREGPPGGGPADEMQRAADLCRLVTPWGLQGVIRMEAGFEIIQCDFADGLDQVQALRRPRSVGGPGGGPGHGGPGGMGSLEFLRGLSERYQGIGSHRTRIDYASMVSAYFFPLNLTNPDVQRPDLARLVSASTDGLAAVRTQLAAVVANRSDTAAVRPIDWQDVTDMIVARYADRLQYMATEVTSTALLVRELGFLLDVFIDYEDDEADTDFGRAVDRCTDYYFRAVVPTTATDELIQAALVAVTHEICTMLFGVRERLESKTAVERTELDANVALADAVAELRSLMTHLNWARFKRCPTCALGQVCTIPMWPMGTVGMYNSPRCSNGSDMWNEESYWGSFGRPGGHRDDPEGR</sequence>
<dbReference type="InterPro" id="IPR043129">
    <property type="entry name" value="ATPase_NBD"/>
</dbReference>
<accession>F0XRW9</accession>
<feature type="compositionally biased region" description="Basic and acidic residues" evidence="3">
    <location>
        <begin position="419"/>
        <end position="439"/>
    </location>
</feature>
<dbReference type="STRING" id="655863.F0XRW9"/>
<evidence type="ECO:0000256" key="2">
    <source>
        <dbReference type="ARBA" id="ARBA00022840"/>
    </source>
</evidence>
<organism evidence="5">
    <name type="scientific">Grosmannia clavigera (strain kw1407 / UAMH 11150)</name>
    <name type="common">Blue stain fungus</name>
    <name type="synonym">Graphiocladiella clavigera</name>
    <dbReference type="NCBI Taxonomy" id="655863"/>
    <lineage>
        <taxon>Eukaryota</taxon>
        <taxon>Fungi</taxon>
        <taxon>Dikarya</taxon>
        <taxon>Ascomycota</taxon>
        <taxon>Pezizomycotina</taxon>
        <taxon>Sordariomycetes</taxon>
        <taxon>Sordariomycetidae</taxon>
        <taxon>Ophiostomatales</taxon>
        <taxon>Ophiostomataceae</taxon>
        <taxon>Leptographium</taxon>
    </lineage>
</organism>
<dbReference type="InterPro" id="IPR038921">
    <property type="entry name" value="YOR389W-like"/>
</dbReference>
<reference evidence="4 5" key="1">
    <citation type="journal article" date="2011" name="Proc. Natl. Acad. Sci. U.S.A.">
        <title>Genome and transcriptome analyses of the mountain pine beetle-fungal symbiont Grosmannia clavigera, a lodgepole pine pathogen.</title>
        <authorList>
            <person name="DiGuistini S."/>
            <person name="Wang Y."/>
            <person name="Liao N.Y."/>
            <person name="Taylor G."/>
            <person name="Tanguay P."/>
            <person name="Feau N."/>
            <person name="Henrissat B."/>
            <person name="Chan S.K."/>
            <person name="Hesse-Orce U."/>
            <person name="Alamouti S.M."/>
            <person name="Tsui C.K.M."/>
            <person name="Docking R.T."/>
            <person name="Levasseur A."/>
            <person name="Haridas S."/>
            <person name="Robertson G."/>
            <person name="Birol I."/>
            <person name="Holt R.A."/>
            <person name="Marra M.A."/>
            <person name="Hamelin R.C."/>
            <person name="Hirst M."/>
            <person name="Jones S.J.M."/>
            <person name="Bohlmann J."/>
            <person name="Breuil C."/>
        </authorList>
    </citation>
    <scope>NUCLEOTIDE SEQUENCE [LARGE SCALE GENOMIC DNA]</scope>
    <source>
        <strain evidence="5">kw1407 / UAMH 11150</strain>
    </source>
</reference>
<keyword evidence="5" id="KW-1185">Reference proteome</keyword>
<dbReference type="OrthoDB" id="10261782at2759"/>
<dbReference type="Proteomes" id="UP000007796">
    <property type="component" value="Unassembled WGS sequence"/>
</dbReference>
<keyword evidence="2" id="KW-0067">ATP-binding</keyword>
<dbReference type="GeneID" id="25981441"/>
<evidence type="ECO:0000256" key="3">
    <source>
        <dbReference type="SAM" id="MobiDB-lite"/>
    </source>
</evidence>
<dbReference type="EMBL" id="GL629990">
    <property type="protein sequence ID" value="EFW99483.1"/>
    <property type="molecule type" value="Genomic_DNA"/>
</dbReference>
<gene>
    <name evidence="4" type="ORF">CMQ_7851</name>
</gene>
<dbReference type="SUPFAM" id="SSF53067">
    <property type="entry name" value="Actin-like ATPase domain"/>
    <property type="match status" value="1"/>
</dbReference>
<dbReference type="Pfam" id="PF00012">
    <property type="entry name" value="HSP70"/>
    <property type="match status" value="1"/>
</dbReference>